<protein>
    <submittedName>
        <fullName evidence="1">Uncharacterized protein</fullName>
    </submittedName>
</protein>
<dbReference type="EMBL" id="DVLU01000004">
    <property type="protein sequence ID" value="HIT84354.1"/>
    <property type="molecule type" value="Genomic_DNA"/>
</dbReference>
<comment type="caution">
    <text evidence="1">The sequence shown here is derived from an EMBL/GenBank/DDBJ whole genome shotgun (WGS) entry which is preliminary data.</text>
</comment>
<reference evidence="1" key="2">
    <citation type="journal article" date="2021" name="PeerJ">
        <title>Extensive microbial diversity within the chicken gut microbiome revealed by metagenomics and culture.</title>
        <authorList>
            <person name="Gilroy R."/>
            <person name="Ravi A."/>
            <person name="Getino M."/>
            <person name="Pursley I."/>
            <person name="Horton D.L."/>
            <person name="Alikhan N.F."/>
            <person name="Baker D."/>
            <person name="Gharbi K."/>
            <person name="Hall N."/>
            <person name="Watson M."/>
            <person name="Adriaenssens E.M."/>
            <person name="Foster-Nyarko E."/>
            <person name="Jarju S."/>
            <person name="Secka A."/>
            <person name="Antonio M."/>
            <person name="Oren A."/>
            <person name="Chaudhuri R.R."/>
            <person name="La Ragione R."/>
            <person name="Hildebrand F."/>
            <person name="Pallen M.J."/>
        </authorList>
    </citation>
    <scope>NUCLEOTIDE SEQUENCE</scope>
    <source>
        <strain evidence="1">CHK181-108</strain>
    </source>
</reference>
<dbReference type="Proteomes" id="UP000824165">
    <property type="component" value="Unassembled WGS sequence"/>
</dbReference>
<evidence type="ECO:0000313" key="1">
    <source>
        <dbReference type="EMBL" id="HIT84354.1"/>
    </source>
</evidence>
<accession>A0A9D1H360</accession>
<reference evidence="1" key="1">
    <citation type="submission" date="2020-10" db="EMBL/GenBank/DDBJ databases">
        <authorList>
            <person name="Gilroy R."/>
        </authorList>
    </citation>
    <scope>NUCLEOTIDE SEQUENCE</scope>
    <source>
        <strain evidence="1">CHK181-108</strain>
    </source>
</reference>
<proteinExistence type="predicted"/>
<gene>
    <name evidence="1" type="ORF">IAA60_00455</name>
</gene>
<name>A0A9D1H360_9FIRM</name>
<dbReference type="AlphaFoldDB" id="A0A9D1H360"/>
<organism evidence="1 2">
    <name type="scientific">Candidatus Ornithomonoglobus intestinigallinarum</name>
    <dbReference type="NCBI Taxonomy" id="2840894"/>
    <lineage>
        <taxon>Bacteria</taxon>
        <taxon>Bacillati</taxon>
        <taxon>Bacillota</taxon>
        <taxon>Clostridia</taxon>
        <taxon>Candidatus Ornithomonoglobus</taxon>
    </lineage>
</organism>
<sequence length="320" mass="37800">MEKDKPKNKINIAAKADTVQMVSQEMLLPMDEINNKPYMSRNISVVKRGVLYPLNIDSYTSNKIDSYSKFLEVVEDIRDDLFIDSWYIDRLDIAIDIDYSYEQFYKLNNMLISLFGLYRGQIDKITDTCGQHDKRKRQLLYSDRKISFAIYDKALESHYREPYNRCEFRFKLLTENTSKTVFERIYTILDSLPKYINKLNELKIKKLYSIWLKESKPDYKNTPVKSLPEFFRRYGNDIFTVEIARGLHDKVLKGNYDNWIKKYRQKGGNLQFISKKNITAYCRLLKNAVRRYEKKDTQKVPLCGTFCNGGDNAEKTANNA</sequence>
<evidence type="ECO:0000313" key="2">
    <source>
        <dbReference type="Proteomes" id="UP000824165"/>
    </source>
</evidence>